<evidence type="ECO:0000256" key="1">
    <source>
        <dbReference type="ARBA" id="ARBA00009981"/>
    </source>
</evidence>
<accession>A0ABX3A4V5</accession>
<dbReference type="Proteomes" id="UP000094329">
    <property type="component" value="Unassembled WGS sequence"/>
</dbReference>
<reference evidence="2 3" key="1">
    <citation type="submission" date="2016-08" db="EMBL/GenBank/DDBJ databases">
        <title>Draft genome sequence of Candidatus Piscirickettsia litoralis, from seawater.</title>
        <authorList>
            <person name="Wan X."/>
            <person name="Lee A.J."/>
            <person name="Hou S."/>
            <person name="Donachie S.P."/>
        </authorList>
    </citation>
    <scope>NUCLEOTIDE SEQUENCE [LARGE SCALE GENOMIC DNA]</scope>
    <source>
        <strain evidence="2 3">Y2</strain>
    </source>
</reference>
<evidence type="ECO:0000313" key="2">
    <source>
        <dbReference type="EMBL" id="ODN41144.1"/>
    </source>
</evidence>
<dbReference type="SUPFAM" id="SSF143120">
    <property type="entry name" value="YefM-like"/>
    <property type="match status" value="1"/>
</dbReference>
<comment type="similarity">
    <text evidence="1">Belongs to the phD/YefM antitoxin family.</text>
</comment>
<proteinExistence type="inferred from homology"/>
<comment type="caution">
    <text evidence="2">The sequence shown here is derived from an EMBL/GenBank/DDBJ whole genome shotgun (WGS) entry which is preliminary data.</text>
</comment>
<dbReference type="EMBL" id="MDTU01000006">
    <property type="protein sequence ID" value="ODN41144.1"/>
    <property type="molecule type" value="Genomic_DNA"/>
</dbReference>
<dbReference type="Gene3D" id="3.40.1620.10">
    <property type="entry name" value="YefM-like domain"/>
    <property type="match status" value="1"/>
</dbReference>
<dbReference type="RefSeq" id="WP_069314417.1">
    <property type="nucleotide sequence ID" value="NZ_MDTU01000006.1"/>
</dbReference>
<keyword evidence="3" id="KW-1185">Reference proteome</keyword>
<gene>
    <name evidence="2" type="ORF">BGC07_17880</name>
</gene>
<protein>
    <recommendedName>
        <fullName evidence="4">Antitoxin</fullName>
    </recommendedName>
</protein>
<organism evidence="2 3">
    <name type="scientific">Piscirickettsia litoralis</name>
    <dbReference type="NCBI Taxonomy" id="1891921"/>
    <lineage>
        <taxon>Bacteria</taxon>
        <taxon>Pseudomonadati</taxon>
        <taxon>Pseudomonadota</taxon>
        <taxon>Gammaproteobacteria</taxon>
        <taxon>Thiotrichales</taxon>
        <taxon>Piscirickettsiaceae</taxon>
        <taxon>Piscirickettsia</taxon>
    </lineage>
</organism>
<sequence length="84" mass="9733">MLKVSMARAREQLSEIAQKVQHRGERCMFTHYNKPVVALISAEELELFEMLLEKYEDDLSAQAYENRKAEESVSAEDAWKELGL</sequence>
<name>A0ABX3A4V5_9GAMM</name>
<evidence type="ECO:0000313" key="3">
    <source>
        <dbReference type="Proteomes" id="UP000094329"/>
    </source>
</evidence>
<dbReference type="InterPro" id="IPR036165">
    <property type="entry name" value="YefM-like_sf"/>
</dbReference>
<evidence type="ECO:0008006" key="4">
    <source>
        <dbReference type="Google" id="ProtNLM"/>
    </source>
</evidence>